<feature type="compositionally biased region" description="Low complexity" evidence="1">
    <location>
        <begin position="20"/>
        <end position="29"/>
    </location>
</feature>
<evidence type="ECO:0000313" key="4">
    <source>
        <dbReference type="Proteomes" id="UP000230605"/>
    </source>
</evidence>
<dbReference type="EMBL" id="CP134185">
    <property type="protein sequence ID" value="WPA97688.1"/>
    <property type="molecule type" value="Genomic_DNA"/>
</dbReference>
<gene>
    <name evidence="2" type="ORF">CB0940_02174</name>
    <name evidence="3" type="ORF">RHO25_002299</name>
</gene>
<dbReference type="GO" id="GO:0008168">
    <property type="term" value="F:methyltransferase activity"/>
    <property type="evidence" value="ECO:0007669"/>
    <property type="project" value="TreeGrafter"/>
</dbReference>
<reference evidence="2 4" key="1">
    <citation type="submission" date="2015-10" db="EMBL/GenBank/DDBJ databases">
        <title>The cercosporin biosynthetic gene cluster was horizontally transferred to several fungal lineages and shown to be expanded in Cercospora beticola based on microsynteny with recipient genomes.</title>
        <authorList>
            <person name="De Jonge R."/>
            <person name="Ebert M.K."/>
            <person name="Suttle J.C."/>
            <person name="Jurick Ii W.M."/>
            <person name="Secor G.A."/>
            <person name="Thomma B.P."/>
            <person name="Van De Peer Y."/>
            <person name="Bolton M.D."/>
        </authorList>
    </citation>
    <scope>NUCLEOTIDE SEQUENCE [LARGE SCALE GENOMIC DNA]</scope>
    <source>
        <strain evidence="2 4">09-40</strain>
    </source>
</reference>
<dbReference type="OrthoDB" id="2013972at2759"/>
<dbReference type="SUPFAM" id="SSF53335">
    <property type="entry name" value="S-adenosyl-L-methionine-dependent methyltransferases"/>
    <property type="match status" value="1"/>
</dbReference>
<evidence type="ECO:0008006" key="6">
    <source>
        <dbReference type="Google" id="ProtNLM"/>
    </source>
</evidence>
<organism evidence="2 4">
    <name type="scientific">Cercospora beticola</name>
    <name type="common">Sugarbeet leaf spot fungus</name>
    <dbReference type="NCBI Taxonomy" id="122368"/>
    <lineage>
        <taxon>Eukaryota</taxon>
        <taxon>Fungi</taxon>
        <taxon>Dikarya</taxon>
        <taxon>Ascomycota</taxon>
        <taxon>Pezizomycotina</taxon>
        <taxon>Dothideomycetes</taxon>
        <taxon>Dothideomycetidae</taxon>
        <taxon>Mycosphaerellales</taxon>
        <taxon>Mycosphaerellaceae</taxon>
        <taxon>Cercospora</taxon>
    </lineage>
</organism>
<feature type="compositionally biased region" description="Basic and acidic residues" evidence="1">
    <location>
        <begin position="1"/>
        <end position="19"/>
    </location>
</feature>
<protein>
    <recommendedName>
        <fullName evidence="6">S-adenosyl-L-methionine-dependent methyltransferase</fullName>
    </recommendedName>
</protein>
<accession>A0A2G5IAX3</accession>
<dbReference type="Pfam" id="PF13489">
    <property type="entry name" value="Methyltransf_23"/>
    <property type="match status" value="1"/>
</dbReference>
<dbReference type="CDD" id="cd02440">
    <property type="entry name" value="AdoMet_MTases"/>
    <property type="match status" value="1"/>
</dbReference>
<dbReference type="AlphaFoldDB" id="A0A2G5IAX3"/>
<evidence type="ECO:0000313" key="5">
    <source>
        <dbReference type="Proteomes" id="UP001302367"/>
    </source>
</evidence>
<sequence>MEADDAVEHDSTFGGDRESVASSSTSMSSAVTRYQYENGRRYHAYQAGKYFFPNDEQELDRQDLEHHNQKLQLDGKLHKCPLVDEPKEILDIGTGTGIWCMEMADQYPDCQIIGTDLSPVQPTWVPPNCRFEIDDFENEWTFGNNRFDMIHHRFLVGHISDPPEFYKRVFNALKPGGSLELAEMELGTFCDDGSVPEDCSIMQWGDYLNEAFRKMGRVPLTADQYKELLEQQGFENVHAEVIKRPSNDWPKDPKWKEIGRYSCLNYLEGLEGFTVAPFTRILGWKLEEVQVFVAAVRKDWVKRKYHAYHKGILVYATKPKLPAQ</sequence>
<reference evidence="3 5" key="2">
    <citation type="submission" date="2023-09" db="EMBL/GenBank/DDBJ databases">
        <title>Complete-Gapless Cercospora beticola genome.</title>
        <authorList>
            <person name="Wyatt N.A."/>
            <person name="Spanner R.E."/>
            <person name="Bolton M.D."/>
        </authorList>
    </citation>
    <scope>NUCLEOTIDE SEQUENCE [LARGE SCALE GENOMIC DNA]</scope>
    <source>
        <strain evidence="3">Cb09-40</strain>
    </source>
</reference>
<name>A0A2G5IAX3_CERBT</name>
<dbReference type="Proteomes" id="UP000230605">
    <property type="component" value="Chromosome 1"/>
</dbReference>
<proteinExistence type="predicted"/>
<evidence type="ECO:0000313" key="2">
    <source>
        <dbReference type="EMBL" id="PIB01921.1"/>
    </source>
</evidence>
<dbReference type="PANTHER" id="PTHR43591">
    <property type="entry name" value="METHYLTRANSFERASE"/>
    <property type="match status" value="1"/>
</dbReference>
<dbReference type="EMBL" id="LKMD01000100">
    <property type="protein sequence ID" value="PIB01921.1"/>
    <property type="molecule type" value="Genomic_DNA"/>
</dbReference>
<evidence type="ECO:0000313" key="3">
    <source>
        <dbReference type="EMBL" id="WPA97688.1"/>
    </source>
</evidence>
<evidence type="ECO:0000256" key="1">
    <source>
        <dbReference type="SAM" id="MobiDB-lite"/>
    </source>
</evidence>
<dbReference type="InterPro" id="IPR029063">
    <property type="entry name" value="SAM-dependent_MTases_sf"/>
</dbReference>
<dbReference type="Gene3D" id="3.40.50.150">
    <property type="entry name" value="Vaccinia Virus protein VP39"/>
    <property type="match status" value="1"/>
</dbReference>
<dbReference type="Proteomes" id="UP001302367">
    <property type="component" value="Chromosome 2"/>
</dbReference>
<dbReference type="PANTHER" id="PTHR43591:SF24">
    <property type="entry name" value="2-METHOXY-6-POLYPRENYL-1,4-BENZOQUINOL METHYLASE, MITOCHONDRIAL"/>
    <property type="match status" value="1"/>
</dbReference>
<feature type="region of interest" description="Disordered" evidence="1">
    <location>
        <begin position="1"/>
        <end position="29"/>
    </location>
</feature>
<keyword evidence="5" id="KW-1185">Reference proteome</keyword>